<dbReference type="EMBL" id="CMVM020000396">
    <property type="status" value="NOT_ANNOTATED_CDS"/>
    <property type="molecule type" value="Genomic_DNA"/>
</dbReference>
<protein>
    <submittedName>
        <fullName evidence="1">Uncharacterized protein</fullName>
    </submittedName>
</protein>
<keyword evidence="2" id="KW-1185">Reference proteome</keyword>
<sequence length="112" mass="13450">MRVVLSLSQIFWSDSKYYRIFEFRQKIKFDSGDTVVIPYVIPIAPQMNMGFLEDNRYMKKKGFYYIQAITSRIRWNNYNANPLLLYNVNMKARKTLHQKESTNVQSQIKVLR</sequence>
<name>A0A8R1XNJ9_ONCVO</name>
<dbReference type="EnsemblMetazoa" id="OVOC12130.1">
    <property type="protein sequence ID" value="OVOC12130.1"/>
    <property type="gene ID" value="WBGene00248939"/>
</dbReference>
<dbReference type="AlphaFoldDB" id="A0A8R1XNJ9"/>
<reference evidence="1" key="2">
    <citation type="submission" date="2022-06" db="UniProtKB">
        <authorList>
            <consortium name="EnsemblMetazoa"/>
        </authorList>
    </citation>
    <scope>IDENTIFICATION</scope>
</reference>
<accession>A0A8R1XNJ9</accession>
<evidence type="ECO:0000313" key="1">
    <source>
        <dbReference type="EnsemblMetazoa" id="OVOC12130.1"/>
    </source>
</evidence>
<reference evidence="2" key="1">
    <citation type="submission" date="2013-10" db="EMBL/GenBank/DDBJ databases">
        <title>Genome sequencing of Onchocerca volvulus.</title>
        <authorList>
            <person name="Cotton J."/>
            <person name="Tsai J."/>
            <person name="Stanley E."/>
            <person name="Tracey A."/>
            <person name="Holroyd N."/>
            <person name="Lustigman S."/>
            <person name="Berriman M."/>
        </authorList>
    </citation>
    <scope>NUCLEOTIDE SEQUENCE</scope>
</reference>
<evidence type="ECO:0000313" key="2">
    <source>
        <dbReference type="Proteomes" id="UP000024404"/>
    </source>
</evidence>
<organism evidence="1 2">
    <name type="scientific">Onchocerca volvulus</name>
    <dbReference type="NCBI Taxonomy" id="6282"/>
    <lineage>
        <taxon>Eukaryota</taxon>
        <taxon>Metazoa</taxon>
        <taxon>Ecdysozoa</taxon>
        <taxon>Nematoda</taxon>
        <taxon>Chromadorea</taxon>
        <taxon>Rhabditida</taxon>
        <taxon>Spirurina</taxon>
        <taxon>Spiruromorpha</taxon>
        <taxon>Filarioidea</taxon>
        <taxon>Onchocercidae</taxon>
        <taxon>Onchocerca</taxon>
    </lineage>
</organism>
<dbReference type="Proteomes" id="UP000024404">
    <property type="component" value="Unassembled WGS sequence"/>
</dbReference>
<proteinExistence type="predicted"/>